<dbReference type="RefSeq" id="WP_209287966.1">
    <property type="nucleotide sequence ID" value="NZ_JACVEW010000017.1"/>
</dbReference>
<reference evidence="4 5" key="1">
    <citation type="submission" date="2020-09" db="EMBL/GenBank/DDBJ databases">
        <authorList>
            <person name="Tanuku N.R.S."/>
        </authorList>
    </citation>
    <scope>NUCLEOTIDE SEQUENCE [LARGE SCALE GENOMIC DNA]</scope>
    <source>
        <strain evidence="4 5">AK62</strain>
    </source>
</reference>
<dbReference type="InterPro" id="IPR029787">
    <property type="entry name" value="Nucleotide_cyclase"/>
</dbReference>
<dbReference type="Proteomes" id="UP000810171">
    <property type="component" value="Unassembled WGS sequence"/>
</dbReference>
<feature type="domain" description="GGDEF" evidence="3">
    <location>
        <begin position="164"/>
        <end position="297"/>
    </location>
</feature>
<organism evidence="4 5">
    <name type="scientific">Marinobacterium alkalitolerans</name>
    <dbReference type="NCBI Taxonomy" id="1542925"/>
    <lineage>
        <taxon>Bacteria</taxon>
        <taxon>Pseudomonadati</taxon>
        <taxon>Pseudomonadota</taxon>
        <taxon>Gammaproteobacteria</taxon>
        <taxon>Oceanospirillales</taxon>
        <taxon>Oceanospirillaceae</taxon>
        <taxon>Marinobacterium</taxon>
    </lineage>
</organism>
<dbReference type="InterPro" id="IPR050469">
    <property type="entry name" value="Diguanylate_Cyclase"/>
</dbReference>
<evidence type="ECO:0000256" key="2">
    <source>
        <dbReference type="ARBA" id="ARBA00034247"/>
    </source>
</evidence>
<dbReference type="EMBL" id="JACVEW010000017">
    <property type="protein sequence ID" value="MBP0049356.1"/>
    <property type="molecule type" value="Genomic_DNA"/>
</dbReference>
<evidence type="ECO:0000256" key="1">
    <source>
        <dbReference type="ARBA" id="ARBA00012528"/>
    </source>
</evidence>
<dbReference type="Pfam" id="PF00990">
    <property type="entry name" value="GGDEF"/>
    <property type="match status" value="1"/>
</dbReference>
<name>A0ABS3ZCD3_9GAMM</name>
<evidence type="ECO:0000313" key="4">
    <source>
        <dbReference type="EMBL" id="MBP0049356.1"/>
    </source>
</evidence>
<dbReference type="EC" id="2.7.7.65" evidence="1"/>
<protein>
    <recommendedName>
        <fullName evidence="1">diguanylate cyclase</fullName>
        <ecNumber evidence="1">2.7.7.65</ecNumber>
    </recommendedName>
</protein>
<dbReference type="Gene3D" id="3.30.450.20">
    <property type="entry name" value="PAS domain"/>
    <property type="match status" value="1"/>
</dbReference>
<dbReference type="CDD" id="cd01949">
    <property type="entry name" value="GGDEF"/>
    <property type="match status" value="1"/>
</dbReference>
<accession>A0ABS3ZCD3</accession>
<proteinExistence type="predicted"/>
<dbReference type="PANTHER" id="PTHR45138">
    <property type="entry name" value="REGULATORY COMPONENTS OF SENSORY TRANSDUCTION SYSTEM"/>
    <property type="match status" value="1"/>
</dbReference>
<evidence type="ECO:0000259" key="3">
    <source>
        <dbReference type="PROSITE" id="PS50887"/>
    </source>
</evidence>
<sequence length="297" mass="32982">MAHASTDSRYTALLNASQDAVIILDGETIASASSGNSAWVVPAQVEGRRLEELFASDLCEQFREVIGQLNGKKTVQELEFQLRPEHCPELKALGLSEPCWYASRWVMTSGREVLVSLRDVTEQKRLSRKLTTQAQRDPLTGAYNRRALVPVLEMSVAQALRYDGASSVVLIEIDQLKEINEQFGWDAGDKVLQHSVSTLHRLKRTSDFLARYSDSQLVMVLGETNHEQALLAGERIRDAIAEQELPYATGDIRWTVSVGVASALNPEDDGAQVLRRAHEHLLIAIHSGRNRVEGEAL</sequence>
<dbReference type="NCBIfam" id="TIGR00254">
    <property type="entry name" value="GGDEF"/>
    <property type="match status" value="1"/>
</dbReference>
<dbReference type="SMART" id="SM00267">
    <property type="entry name" value="GGDEF"/>
    <property type="match status" value="1"/>
</dbReference>
<dbReference type="PROSITE" id="PS50887">
    <property type="entry name" value="GGDEF"/>
    <property type="match status" value="1"/>
</dbReference>
<comment type="catalytic activity">
    <reaction evidence="2">
        <text>2 GTP = 3',3'-c-di-GMP + 2 diphosphate</text>
        <dbReference type="Rhea" id="RHEA:24898"/>
        <dbReference type="ChEBI" id="CHEBI:33019"/>
        <dbReference type="ChEBI" id="CHEBI:37565"/>
        <dbReference type="ChEBI" id="CHEBI:58805"/>
        <dbReference type="EC" id="2.7.7.65"/>
    </reaction>
</comment>
<dbReference type="PANTHER" id="PTHR45138:SF9">
    <property type="entry name" value="DIGUANYLATE CYCLASE DGCM-RELATED"/>
    <property type="match status" value="1"/>
</dbReference>
<keyword evidence="5" id="KW-1185">Reference proteome</keyword>
<gene>
    <name evidence="4" type="ORF">H9C73_11460</name>
</gene>
<dbReference type="InterPro" id="IPR043128">
    <property type="entry name" value="Rev_trsase/Diguanyl_cyclase"/>
</dbReference>
<dbReference type="SUPFAM" id="SSF55073">
    <property type="entry name" value="Nucleotide cyclase"/>
    <property type="match status" value="1"/>
</dbReference>
<comment type="caution">
    <text evidence="4">The sequence shown here is derived from an EMBL/GenBank/DDBJ whole genome shotgun (WGS) entry which is preliminary data.</text>
</comment>
<evidence type="ECO:0000313" key="5">
    <source>
        <dbReference type="Proteomes" id="UP000810171"/>
    </source>
</evidence>
<dbReference type="Gene3D" id="3.30.70.270">
    <property type="match status" value="1"/>
</dbReference>
<dbReference type="InterPro" id="IPR000160">
    <property type="entry name" value="GGDEF_dom"/>
</dbReference>